<evidence type="ECO:0000256" key="5">
    <source>
        <dbReference type="ARBA" id="ARBA00023295"/>
    </source>
</evidence>
<evidence type="ECO:0000256" key="6">
    <source>
        <dbReference type="SAM" id="MobiDB-lite"/>
    </source>
</evidence>
<dbReference type="EC" id="3.2.1.52" evidence="3"/>
<dbReference type="PANTHER" id="PTHR30480:SF13">
    <property type="entry name" value="BETA-HEXOSAMINIDASE"/>
    <property type="match status" value="1"/>
</dbReference>
<dbReference type="GO" id="GO:0004563">
    <property type="term" value="F:beta-N-acetylhexosaminidase activity"/>
    <property type="evidence" value="ECO:0007669"/>
    <property type="project" value="UniProtKB-EC"/>
</dbReference>
<dbReference type="RefSeq" id="WP_094862503.1">
    <property type="nucleotide sequence ID" value="NZ_NKYE01000005.1"/>
</dbReference>
<protein>
    <recommendedName>
        <fullName evidence="3">beta-N-acetylhexosaminidase</fullName>
        <ecNumber evidence="3">3.2.1.52</ecNumber>
    </recommendedName>
</protein>
<feature type="domain" description="Glycoside hydrolase family 3 N-terminal" evidence="8">
    <location>
        <begin position="85"/>
        <end position="394"/>
    </location>
</feature>
<evidence type="ECO:0000256" key="2">
    <source>
        <dbReference type="ARBA" id="ARBA00005336"/>
    </source>
</evidence>
<dbReference type="AlphaFoldDB" id="A0A263D702"/>
<dbReference type="Gene3D" id="3.20.20.300">
    <property type="entry name" value="Glycoside hydrolase, family 3, N-terminal domain"/>
    <property type="match status" value="1"/>
</dbReference>
<accession>A0A263D702</accession>
<dbReference type="InterPro" id="IPR017853">
    <property type="entry name" value="GH"/>
</dbReference>
<comment type="catalytic activity">
    <reaction evidence="1">
        <text>Hydrolysis of terminal non-reducing N-acetyl-D-hexosamine residues in N-acetyl-beta-D-hexosaminides.</text>
        <dbReference type="EC" id="3.2.1.52"/>
    </reaction>
</comment>
<evidence type="ECO:0000256" key="4">
    <source>
        <dbReference type="ARBA" id="ARBA00022801"/>
    </source>
</evidence>
<keyword evidence="10" id="KW-1185">Reference proteome</keyword>
<keyword evidence="5" id="KW-0326">Glycosidase</keyword>
<dbReference type="SUPFAM" id="SSF51445">
    <property type="entry name" value="(Trans)glycosidases"/>
    <property type="match status" value="1"/>
</dbReference>
<dbReference type="InParanoid" id="A0A263D702"/>
<sequence>MTRFTRRPGTTRLLLTTLLGAALAGGVVTNCGPAETGSANPAAPPPSPPPTTPSPSQPPSPSSTTPPQPQAGPCEPVVAGMSPRQRLAQLVVVGVEGDDTVLPAQLARDEQVGGIFIGGNATALLQGDALAVARQASTVPMSVAVDDEGGRVQRIDELDGDIPSAREMARTMTSDQVRDLGRTRGEAMAARGVTVDYAPVTDVSDQPGGSVIGDRAFSDDPAVVREYALAFAQGLREAGVAPVLKHFPGHGGADGDSHQSLVSTPPLSALAERDLVPYRGIGDYPGVSVMVGHLDVPELTNGEPASLAEPAYSLLRGEFGFTGPVVTDDLGAMKAIADRYTLPEAVLKSLQAGADQALWSSGGRVGEVLDRLEAAQASGELPPERVRESLDRVLIGKNLCG</sequence>
<name>A0A263D702_9PSEU</name>
<feature type="region of interest" description="Disordered" evidence="6">
    <location>
        <begin position="32"/>
        <end position="78"/>
    </location>
</feature>
<dbReference type="GO" id="GO:0005975">
    <property type="term" value="P:carbohydrate metabolic process"/>
    <property type="evidence" value="ECO:0007669"/>
    <property type="project" value="InterPro"/>
</dbReference>
<dbReference type="FunCoup" id="A0A263D702">
    <property type="interactions" value="25"/>
</dbReference>
<evidence type="ECO:0000259" key="8">
    <source>
        <dbReference type="Pfam" id="PF00933"/>
    </source>
</evidence>
<dbReference type="EMBL" id="NKYE01000005">
    <property type="protein sequence ID" value="OZM73256.1"/>
    <property type="molecule type" value="Genomic_DNA"/>
</dbReference>
<gene>
    <name evidence="9" type="ORF">CFN78_10350</name>
</gene>
<proteinExistence type="inferred from homology"/>
<comment type="caution">
    <text evidence="9">The sequence shown here is derived from an EMBL/GenBank/DDBJ whole genome shotgun (WGS) entry which is preliminary data.</text>
</comment>
<dbReference type="InterPro" id="IPR036962">
    <property type="entry name" value="Glyco_hydro_3_N_sf"/>
</dbReference>
<feature type="signal peptide" evidence="7">
    <location>
        <begin position="1"/>
        <end position="24"/>
    </location>
</feature>
<dbReference type="InterPro" id="IPR050226">
    <property type="entry name" value="NagZ_Beta-hexosaminidase"/>
</dbReference>
<dbReference type="OrthoDB" id="9805821at2"/>
<dbReference type="PANTHER" id="PTHR30480">
    <property type="entry name" value="BETA-HEXOSAMINIDASE-RELATED"/>
    <property type="match status" value="1"/>
</dbReference>
<feature type="compositionally biased region" description="Pro residues" evidence="6">
    <location>
        <begin position="42"/>
        <end position="70"/>
    </location>
</feature>
<reference evidence="9 10" key="1">
    <citation type="submission" date="2017-07" db="EMBL/GenBank/DDBJ databases">
        <title>Amycolatopsis antarcticus sp. nov., isolated from the surface of an Antarcticus brown macroalga.</title>
        <authorList>
            <person name="Wang J."/>
            <person name="Leiva S."/>
            <person name="Huang J."/>
            <person name="Huang Y."/>
        </authorList>
    </citation>
    <scope>NUCLEOTIDE SEQUENCE [LARGE SCALE GENOMIC DNA]</scope>
    <source>
        <strain evidence="9 10">AU-G6</strain>
    </source>
</reference>
<feature type="chain" id="PRO_5039427952" description="beta-N-acetylhexosaminidase" evidence="7">
    <location>
        <begin position="25"/>
        <end position="401"/>
    </location>
</feature>
<organism evidence="9 10">
    <name type="scientific">Amycolatopsis antarctica</name>
    <dbReference type="NCBI Taxonomy" id="1854586"/>
    <lineage>
        <taxon>Bacteria</taxon>
        <taxon>Bacillati</taxon>
        <taxon>Actinomycetota</taxon>
        <taxon>Actinomycetes</taxon>
        <taxon>Pseudonocardiales</taxon>
        <taxon>Pseudonocardiaceae</taxon>
        <taxon>Amycolatopsis</taxon>
    </lineage>
</organism>
<comment type="similarity">
    <text evidence="2">Belongs to the glycosyl hydrolase 3 family.</text>
</comment>
<dbReference type="InterPro" id="IPR001764">
    <property type="entry name" value="Glyco_hydro_3_N"/>
</dbReference>
<dbReference type="GO" id="GO:0009254">
    <property type="term" value="P:peptidoglycan turnover"/>
    <property type="evidence" value="ECO:0007669"/>
    <property type="project" value="TreeGrafter"/>
</dbReference>
<evidence type="ECO:0000256" key="3">
    <source>
        <dbReference type="ARBA" id="ARBA00012663"/>
    </source>
</evidence>
<evidence type="ECO:0000313" key="10">
    <source>
        <dbReference type="Proteomes" id="UP000242444"/>
    </source>
</evidence>
<evidence type="ECO:0000256" key="1">
    <source>
        <dbReference type="ARBA" id="ARBA00001231"/>
    </source>
</evidence>
<dbReference type="Pfam" id="PF00933">
    <property type="entry name" value="Glyco_hydro_3"/>
    <property type="match status" value="1"/>
</dbReference>
<keyword evidence="7" id="KW-0732">Signal</keyword>
<evidence type="ECO:0000313" key="9">
    <source>
        <dbReference type="EMBL" id="OZM73256.1"/>
    </source>
</evidence>
<evidence type="ECO:0000256" key="7">
    <source>
        <dbReference type="SAM" id="SignalP"/>
    </source>
</evidence>
<dbReference type="Proteomes" id="UP000242444">
    <property type="component" value="Unassembled WGS sequence"/>
</dbReference>
<keyword evidence="4" id="KW-0378">Hydrolase</keyword>